<protein>
    <submittedName>
        <fullName evidence="8">Cupin</fullName>
    </submittedName>
</protein>
<dbReference type="PROSITE" id="PS51184">
    <property type="entry name" value="JMJC"/>
    <property type="match status" value="1"/>
</dbReference>
<keyword evidence="3" id="KW-0223">Dioxygenase</keyword>
<feature type="domain" description="JmjC" evidence="7">
    <location>
        <begin position="100"/>
        <end position="227"/>
    </location>
</feature>
<accession>A0A1W6ZCJ2</accession>
<dbReference type="RefSeq" id="WP_086078783.1">
    <property type="nucleotide sequence ID" value="NZ_CP021111.1"/>
</dbReference>
<evidence type="ECO:0000313" key="9">
    <source>
        <dbReference type="Proteomes" id="UP000194161"/>
    </source>
</evidence>
<dbReference type="GO" id="GO:0046872">
    <property type="term" value="F:metal ion binding"/>
    <property type="evidence" value="ECO:0007669"/>
    <property type="project" value="UniProtKB-KW"/>
</dbReference>
<keyword evidence="4" id="KW-0560">Oxidoreductase</keyword>
<evidence type="ECO:0000256" key="1">
    <source>
        <dbReference type="ARBA" id="ARBA00001954"/>
    </source>
</evidence>
<reference evidence="8 9" key="1">
    <citation type="submission" date="2017-05" db="EMBL/GenBank/DDBJ databases">
        <title>Complete and WGS of Bordetella genogroups.</title>
        <authorList>
            <person name="Spilker T."/>
            <person name="LiPuma J."/>
        </authorList>
    </citation>
    <scope>NUCLEOTIDE SEQUENCE [LARGE SCALE GENOMIC DNA]</scope>
    <source>
        <strain evidence="8 9">AU7206</strain>
    </source>
</reference>
<dbReference type="InterPro" id="IPR039994">
    <property type="entry name" value="NO66-like"/>
</dbReference>
<keyword evidence="2" id="KW-0479">Metal-binding</keyword>
<dbReference type="Gene3D" id="2.60.120.650">
    <property type="entry name" value="Cupin"/>
    <property type="match status" value="1"/>
</dbReference>
<dbReference type="PANTHER" id="PTHR13096">
    <property type="entry name" value="MINA53 MYC INDUCED NUCLEAR ANTIGEN"/>
    <property type="match status" value="1"/>
</dbReference>
<evidence type="ECO:0000256" key="5">
    <source>
        <dbReference type="ARBA" id="ARBA00023004"/>
    </source>
</evidence>
<dbReference type="KEGG" id="bgm:CAL15_11915"/>
<feature type="compositionally biased region" description="Low complexity" evidence="6">
    <location>
        <begin position="251"/>
        <end position="265"/>
    </location>
</feature>
<dbReference type="SUPFAM" id="SSF51197">
    <property type="entry name" value="Clavaminate synthase-like"/>
    <property type="match status" value="1"/>
</dbReference>
<dbReference type="EMBL" id="CP021111">
    <property type="protein sequence ID" value="ARP95017.1"/>
    <property type="molecule type" value="Genomic_DNA"/>
</dbReference>
<dbReference type="SMART" id="SM00558">
    <property type="entry name" value="JmjC"/>
    <property type="match status" value="1"/>
</dbReference>
<dbReference type="InterPro" id="IPR003347">
    <property type="entry name" value="JmjC_dom"/>
</dbReference>
<dbReference type="InterPro" id="IPR046799">
    <property type="entry name" value="ROXA-like_wH"/>
</dbReference>
<evidence type="ECO:0000256" key="4">
    <source>
        <dbReference type="ARBA" id="ARBA00023002"/>
    </source>
</evidence>
<dbReference type="Proteomes" id="UP000194161">
    <property type="component" value="Chromosome"/>
</dbReference>
<proteinExistence type="predicted"/>
<keyword evidence="9" id="KW-1185">Reference proteome</keyword>
<evidence type="ECO:0000256" key="2">
    <source>
        <dbReference type="ARBA" id="ARBA00022723"/>
    </source>
</evidence>
<dbReference type="STRING" id="463040.CAL15_11915"/>
<evidence type="ECO:0000313" key="8">
    <source>
        <dbReference type="EMBL" id="ARP95017.1"/>
    </source>
</evidence>
<evidence type="ECO:0000256" key="3">
    <source>
        <dbReference type="ARBA" id="ARBA00022964"/>
    </source>
</evidence>
<dbReference type="OrthoDB" id="9764016at2"/>
<comment type="cofactor">
    <cofactor evidence="1">
        <name>Fe(2+)</name>
        <dbReference type="ChEBI" id="CHEBI:29033"/>
    </cofactor>
</comment>
<keyword evidence="5" id="KW-0408">Iron</keyword>
<dbReference type="GO" id="GO:0016706">
    <property type="term" value="F:2-oxoglutarate-dependent dioxygenase activity"/>
    <property type="evidence" value="ECO:0007669"/>
    <property type="project" value="TreeGrafter"/>
</dbReference>
<dbReference type="PANTHER" id="PTHR13096:SF8">
    <property type="entry name" value="RIBOSOMAL OXYGENASE 1"/>
    <property type="match status" value="1"/>
</dbReference>
<dbReference type="AlphaFoldDB" id="A0A1W6ZCJ2"/>
<sequence>MNPAPDQPSDLLGGLTPDAFMRRYWQRKPLLIRQAIPGFKPPVPAAALKRLARRDDVESRLIWRERGEWQMENGPFARLPKPAEPDWTLLVQSVDLHDDAASELLQRFRFVPDARLDDIMISLASTGGGVGPHFDSYDVFLLQAAGRRRWRYGRQRDLSLVPDLPLKILANFEPEEDYVLEPGDMLYLPPQAAHDGVALDDDCMTISIGFRAPSMAALARGLLEAAADQAMARLGQPAGPYGDPPLPGPAPAGLYRDPGQPATATPAALPDALLQATLDTLDKLRFDEALAARFLGCWLTEPNSLSVFDDDTAGEAPDLSEAWPDQGRLVLDRRTRMLYRGRQLFINGETAPVPPSPALRALADARELDCADRRCRVVDEDARDCLAEWLDAGWLHYRPA</sequence>
<dbReference type="Gene3D" id="3.40.366.30">
    <property type="entry name" value="50S ribosomal protein L16 arginine hydroxylase, Chain A, Domain 2"/>
    <property type="match status" value="1"/>
</dbReference>
<name>A0A1W6ZCJ2_9BORD</name>
<organism evidence="8 9">
    <name type="scientific">Bordetella genomosp. 13</name>
    <dbReference type="NCBI Taxonomy" id="463040"/>
    <lineage>
        <taxon>Bacteria</taxon>
        <taxon>Pseudomonadati</taxon>
        <taxon>Pseudomonadota</taxon>
        <taxon>Betaproteobacteria</taxon>
        <taxon>Burkholderiales</taxon>
        <taxon>Alcaligenaceae</taxon>
        <taxon>Bordetella</taxon>
    </lineage>
</organism>
<feature type="region of interest" description="Disordered" evidence="6">
    <location>
        <begin position="237"/>
        <end position="265"/>
    </location>
</feature>
<evidence type="ECO:0000256" key="6">
    <source>
        <dbReference type="SAM" id="MobiDB-lite"/>
    </source>
</evidence>
<dbReference type="Pfam" id="PF08007">
    <property type="entry name" value="JmjC_2"/>
    <property type="match status" value="1"/>
</dbReference>
<gene>
    <name evidence="8" type="ORF">CAL15_11915</name>
</gene>
<evidence type="ECO:0000259" key="7">
    <source>
        <dbReference type="PROSITE" id="PS51184"/>
    </source>
</evidence>
<dbReference type="Pfam" id="PF20514">
    <property type="entry name" value="WHD_ROXA"/>
    <property type="match status" value="1"/>
</dbReference>